<feature type="domain" description="NAD-dependent epimerase/dehydratase" evidence="2">
    <location>
        <begin position="9"/>
        <end position="259"/>
    </location>
</feature>
<dbReference type="RefSeq" id="WP_209745420.1">
    <property type="nucleotide sequence ID" value="NZ_JBHSMH010000041.1"/>
</dbReference>
<dbReference type="EMBL" id="JBHSMH010000041">
    <property type="protein sequence ID" value="MFC5469732.1"/>
    <property type="molecule type" value="Genomic_DNA"/>
</dbReference>
<dbReference type="Proteomes" id="UP001596105">
    <property type="component" value="Unassembled WGS sequence"/>
</dbReference>
<protein>
    <submittedName>
        <fullName evidence="3">NAD-dependent epimerase/dehydratase family protein</fullName>
    </submittedName>
</protein>
<accession>A0ABW0LXX9</accession>
<dbReference type="Gene3D" id="3.40.50.720">
    <property type="entry name" value="NAD(P)-binding Rossmann-like Domain"/>
    <property type="match status" value="1"/>
</dbReference>
<keyword evidence="4" id="KW-1185">Reference proteome</keyword>
<dbReference type="InterPro" id="IPR001509">
    <property type="entry name" value="Epimerase_deHydtase"/>
</dbReference>
<reference evidence="4" key="1">
    <citation type="journal article" date="2019" name="Int. J. Syst. Evol. Microbiol.">
        <title>The Global Catalogue of Microorganisms (GCM) 10K type strain sequencing project: providing services to taxonomists for standard genome sequencing and annotation.</title>
        <authorList>
            <consortium name="The Broad Institute Genomics Platform"/>
            <consortium name="The Broad Institute Genome Sequencing Center for Infectious Disease"/>
            <person name="Wu L."/>
            <person name="Ma J."/>
        </authorList>
    </citation>
    <scope>NUCLEOTIDE SEQUENCE [LARGE SCALE GENOMIC DNA]</scope>
    <source>
        <strain evidence="4">CCUG 57113</strain>
    </source>
</reference>
<dbReference type="SUPFAM" id="SSF51735">
    <property type="entry name" value="NAD(P)-binding Rossmann-fold domains"/>
    <property type="match status" value="1"/>
</dbReference>
<evidence type="ECO:0000313" key="3">
    <source>
        <dbReference type="EMBL" id="MFC5469732.1"/>
    </source>
</evidence>
<name>A0ABW0LXX9_9BACL</name>
<proteinExistence type="inferred from homology"/>
<comment type="caution">
    <text evidence="3">The sequence shown here is derived from an EMBL/GenBank/DDBJ whole genome shotgun (WGS) entry which is preliminary data.</text>
</comment>
<gene>
    <name evidence="3" type="ORF">ACFPPD_13445</name>
</gene>
<evidence type="ECO:0000259" key="2">
    <source>
        <dbReference type="Pfam" id="PF01370"/>
    </source>
</evidence>
<dbReference type="Gene3D" id="3.90.25.10">
    <property type="entry name" value="UDP-galactose 4-epimerase, domain 1"/>
    <property type="match status" value="1"/>
</dbReference>
<comment type="similarity">
    <text evidence="1">Belongs to the NAD(P)-dependent epimerase/dehydratase family.</text>
</comment>
<evidence type="ECO:0000256" key="1">
    <source>
        <dbReference type="ARBA" id="ARBA00007637"/>
    </source>
</evidence>
<sequence>MEQFRNEKILVVGGAGFVGSNLVHKLLSSFPLEIVVVDNLLSSEKENVPDAGNVTFLEGSITDDRILDQLPADLDYVFHLATYHGNQSSMHDPLADHENNTFTTLKLYEKIKGFNNIKKVVYSSAGCTVAEKTFEHAEATTEDSPVSLHLDSPYQISKIIGEFYSNYYFKQHKLPVVKARFQNVYGPREILGAGLWRGTPATVWRNVTPTFIYKSLKQMPLTVENGGIATRDFIYVDDIVEGLMLCAVKGTAGDVYNLASGEETSILQLAETVDKLTDNPVGVDYRPARDWDRSGKRFGSIEKARKELGFQAKVGLLEGLRKTVTWTKHHLEFIEQCMEKHKRFL</sequence>
<organism evidence="3 4">
    <name type="scientific">Cohnella suwonensis</name>
    <dbReference type="NCBI Taxonomy" id="696072"/>
    <lineage>
        <taxon>Bacteria</taxon>
        <taxon>Bacillati</taxon>
        <taxon>Bacillota</taxon>
        <taxon>Bacilli</taxon>
        <taxon>Bacillales</taxon>
        <taxon>Paenibacillaceae</taxon>
        <taxon>Cohnella</taxon>
    </lineage>
</organism>
<dbReference type="PANTHER" id="PTHR43000">
    <property type="entry name" value="DTDP-D-GLUCOSE 4,6-DEHYDRATASE-RELATED"/>
    <property type="match status" value="1"/>
</dbReference>
<evidence type="ECO:0000313" key="4">
    <source>
        <dbReference type="Proteomes" id="UP001596105"/>
    </source>
</evidence>
<dbReference type="Pfam" id="PF01370">
    <property type="entry name" value="Epimerase"/>
    <property type="match status" value="1"/>
</dbReference>
<dbReference type="InterPro" id="IPR036291">
    <property type="entry name" value="NAD(P)-bd_dom_sf"/>
</dbReference>